<dbReference type="VEuPathDB" id="VectorBase:CPIJ013996"/>
<dbReference type="eggNOG" id="ENOG502T8TE">
    <property type="taxonomic scope" value="Eukaryota"/>
</dbReference>
<gene>
    <name evidence="2" type="ORF">CpipJ_CPIJ013996</name>
</gene>
<evidence type="ECO:0000313" key="2">
    <source>
        <dbReference type="EMBL" id="EDS39537.1"/>
    </source>
</evidence>
<feature type="compositionally biased region" description="Low complexity" evidence="1">
    <location>
        <begin position="226"/>
        <end position="237"/>
    </location>
</feature>
<feature type="compositionally biased region" description="Polar residues" evidence="1">
    <location>
        <begin position="269"/>
        <end position="293"/>
    </location>
</feature>
<dbReference type="AlphaFoldDB" id="B0X335"/>
<dbReference type="EMBL" id="DS232306">
    <property type="protein sequence ID" value="EDS39537.1"/>
    <property type="molecule type" value="Genomic_DNA"/>
</dbReference>
<name>B0X335_CULQU</name>
<dbReference type="HOGENOM" id="CLU_954980_0_0_1"/>
<feature type="compositionally biased region" description="Low complexity" evidence="1">
    <location>
        <begin position="160"/>
        <end position="173"/>
    </location>
</feature>
<organism>
    <name type="scientific">Culex quinquefasciatus</name>
    <name type="common">Southern house mosquito</name>
    <name type="synonym">Culex pungens</name>
    <dbReference type="NCBI Taxonomy" id="7176"/>
    <lineage>
        <taxon>Eukaryota</taxon>
        <taxon>Metazoa</taxon>
        <taxon>Ecdysozoa</taxon>
        <taxon>Arthropoda</taxon>
        <taxon>Hexapoda</taxon>
        <taxon>Insecta</taxon>
        <taxon>Pterygota</taxon>
        <taxon>Neoptera</taxon>
        <taxon>Endopterygota</taxon>
        <taxon>Diptera</taxon>
        <taxon>Nematocera</taxon>
        <taxon>Culicoidea</taxon>
        <taxon>Culicidae</taxon>
        <taxon>Culicinae</taxon>
        <taxon>Culicini</taxon>
        <taxon>Culex</taxon>
        <taxon>Culex</taxon>
    </lineage>
</organism>
<dbReference type="STRING" id="7176.B0X335"/>
<dbReference type="KEGG" id="cqu:CpipJ_CPIJ013996"/>
<proteinExistence type="predicted"/>
<reference evidence="2" key="1">
    <citation type="submission" date="2007-03" db="EMBL/GenBank/DDBJ databases">
        <title>Annotation of Culex pipiens quinquefasciatus.</title>
        <authorList>
            <consortium name="The Broad Institute Genome Sequencing Platform"/>
            <person name="Atkinson P.W."/>
            <person name="Hemingway J."/>
            <person name="Christensen B.M."/>
            <person name="Higgs S."/>
            <person name="Kodira C."/>
            <person name="Hannick L."/>
            <person name="Megy K."/>
            <person name="O'Leary S."/>
            <person name="Pearson M."/>
            <person name="Haas B.J."/>
            <person name="Mauceli E."/>
            <person name="Wortman J.R."/>
            <person name="Lee N.H."/>
            <person name="Guigo R."/>
            <person name="Stanke M."/>
            <person name="Alvarado L."/>
            <person name="Amedeo P."/>
            <person name="Antoine C.H."/>
            <person name="Arensburger P."/>
            <person name="Bidwell S.L."/>
            <person name="Crawford M."/>
            <person name="Camaro F."/>
            <person name="Devon K."/>
            <person name="Engels R."/>
            <person name="Hammond M."/>
            <person name="Howarth C."/>
            <person name="Koehrsen M."/>
            <person name="Lawson D."/>
            <person name="Montgomery P."/>
            <person name="Nene V."/>
            <person name="Nusbaum C."/>
            <person name="Puiu D."/>
            <person name="Romero-Severson J."/>
            <person name="Severson D.W."/>
            <person name="Shumway M."/>
            <person name="Sisk P."/>
            <person name="Stolte C."/>
            <person name="Zeng Q."/>
            <person name="Eisenstadt E."/>
            <person name="Fraser-Liggett C."/>
            <person name="Strausberg R."/>
            <person name="Galagan J."/>
            <person name="Birren B."/>
            <person name="Collins F.H."/>
        </authorList>
    </citation>
    <scope>NUCLEOTIDE SEQUENCE [LARGE SCALE GENOMIC DNA]</scope>
    <source>
        <strain evidence="2">JHB</strain>
    </source>
</reference>
<dbReference type="InParanoid" id="B0X335"/>
<feature type="region of interest" description="Disordered" evidence="1">
    <location>
        <begin position="224"/>
        <end position="293"/>
    </location>
</feature>
<protein>
    <submittedName>
        <fullName evidence="2">PosF21</fullName>
    </submittedName>
</protein>
<feature type="compositionally biased region" description="Basic and acidic residues" evidence="1">
    <location>
        <begin position="14"/>
        <end position="62"/>
    </location>
</feature>
<feature type="compositionally biased region" description="Low complexity" evidence="1">
    <location>
        <begin position="66"/>
        <end position="107"/>
    </location>
</feature>
<feature type="compositionally biased region" description="Low complexity" evidence="1">
    <location>
        <begin position="136"/>
        <end position="153"/>
    </location>
</feature>
<feature type="non-terminal residue" evidence="2">
    <location>
        <position position="293"/>
    </location>
</feature>
<accession>B0X335</accession>
<feature type="region of interest" description="Disordered" evidence="1">
    <location>
        <begin position="1"/>
        <end position="180"/>
    </location>
</feature>
<sequence>MKPPGKPAEETLSEQEKLKAAEKKPRADSVKSESHDEKVIKEKPKTDSESHADTDDGKDHKGGRGKQQQVVKQQQQQPASVAPGKSSAPAKPAVVPAASAPKSAAPAIVGVQTKPVNQQQQQQQPARPNALPQPEPTAIAAAAAVNLQQQPQPTIQDKLSINSNNTSKTDNSKQLLDGATPPVNTIIFENTNYKSSTAAAVTVTEEVFKAATGVSVPGSMHEMMEAQAQAQQQQQQQRPPSANGPPQQVPPPQQQQQQQQQLPQQQQPNSQADAITSALQGMTFQKPTTEADY</sequence>
<evidence type="ECO:0000256" key="1">
    <source>
        <dbReference type="SAM" id="MobiDB-lite"/>
    </source>
</evidence>
<feature type="compositionally biased region" description="Low complexity" evidence="1">
    <location>
        <begin position="254"/>
        <end position="268"/>
    </location>
</feature>